<sequence>MKKVGAILAAAVGVMFSAASFADTTAGAAEGTVKCAGANSCKGTSACKTATNACKGQNSCKGSGYIMTKDEKECTDKGGKVEKEEKK</sequence>
<evidence type="ECO:0000313" key="4">
    <source>
        <dbReference type="Proteomes" id="UP000051497"/>
    </source>
</evidence>
<protein>
    <recommendedName>
        <fullName evidence="5">Silver efflux pump</fullName>
    </recommendedName>
</protein>
<evidence type="ECO:0000256" key="1">
    <source>
        <dbReference type="SAM" id="SignalP"/>
    </source>
</evidence>
<dbReference type="Proteomes" id="UP000051497">
    <property type="component" value="Unassembled WGS sequence"/>
</dbReference>
<name>A0A0Q9YMR4_9GAMM</name>
<dbReference type="RefSeq" id="WP_075065127.1">
    <property type="nucleotide sequence ID" value="NZ_LKAJ02000001.1"/>
</dbReference>
<gene>
    <name evidence="2" type="ORF">HT99x_00476</name>
    <name evidence="3" type="ORF">HT99x_014960</name>
</gene>
<feature type="signal peptide" evidence="1">
    <location>
        <begin position="1"/>
        <end position="22"/>
    </location>
</feature>
<reference evidence="3" key="3">
    <citation type="submission" date="2021-06" db="EMBL/GenBank/DDBJ databases">
        <title>Genomic Description and Analysis of Intracellular Bacteria, Candidatus Berkiella cookevillensis and Candidatus Berkiella aquae.</title>
        <authorList>
            <person name="Kidane D.T."/>
            <person name="Mehari Y.T."/>
            <person name="Rice F.C."/>
            <person name="Arivett B.A."/>
            <person name="Farone A.L."/>
            <person name="Berk S.G."/>
            <person name="Farone M.B."/>
        </authorList>
    </citation>
    <scope>NUCLEOTIDE SEQUENCE</scope>
    <source>
        <strain evidence="3">HT99</strain>
    </source>
</reference>
<dbReference type="AlphaFoldDB" id="A0A0Q9YMR4"/>
<keyword evidence="1" id="KW-0732">Signal</keyword>
<feature type="chain" id="PRO_5043129754" description="Silver efflux pump" evidence="1">
    <location>
        <begin position="23"/>
        <end position="87"/>
    </location>
</feature>
<evidence type="ECO:0008006" key="5">
    <source>
        <dbReference type="Google" id="ProtNLM"/>
    </source>
</evidence>
<proteinExistence type="predicted"/>
<dbReference type="EMBL" id="LKAJ01000002">
    <property type="protein sequence ID" value="KRG22059.1"/>
    <property type="molecule type" value="Genomic_DNA"/>
</dbReference>
<evidence type="ECO:0000313" key="2">
    <source>
        <dbReference type="EMBL" id="KRG22059.1"/>
    </source>
</evidence>
<evidence type="ECO:0000313" key="3">
    <source>
        <dbReference type="EMBL" id="MCS5712738.1"/>
    </source>
</evidence>
<reference evidence="2" key="1">
    <citation type="submission" date="2015-09" db="EMBL/GenBank/DDBJ databases">
        <title>Draft Genome Sequences of Two Novel Amoeba-resistant Intranuclear Bacteria, Candidatus Berkiella cookevillensis and Candidatus Berkiella aquae.</title>
        <authorList>
            <person name="Mehari Y.T."/>
            <person name="Arivett B.A."/>
            <person name="Farone A.L."/>
            <person name="Gunderson J.H."/>
            <person name="Farone M.B."/>
        </authorList>
    </citation>
    <scope>NUCLEOTIDE SEQUENCE [LARGE SCALE GENOMIC DNA]</scope>
    <source>
        <strain evidence="2">HT99</strain>
    </source>
</reference>
<accession>A0A0Q9YMR4</accession>
<dbReference type="EMBL" id="LKAJ02000001">
    <property type="protein sequence ID" value="MCS5712738.1"/>
    <property type="molecule type" value="Genomic_DNA"/>
</dbReference>
<comment type="caution">
    <text evidence="2">The sequence shown here is derived from an EMBL/GenBank/DDBJ whole genome shotgun (WGS) entry which is preliminary data.</text>
</comment>
<dbReference type="OrthoDB" id="5616300at2"/>
<dbReference type="PATRIC" id="fig|1590043.3.peg.479"/>
<dbReference type="STRING" id="295108.HT99x_00476"/>
<reference evidence="3" key="2">
    <citation type="journal article" date="2016" name="Genome Announc.">
        <title>Draft Genome Sequences of Two Novel Amoeba-Resistant Intranuclear Bacteria, 'Candidatus Berkiella cookevillensis' and 'Candidatus Berkiella aquae'.</title>
        <authorList>
            <person name="Mehari Y.T."/>
            <person name="Arivett B.A."/>
            <person name="Farone A.L."/>
            <person name="Gunderson J.H."/>
            <person name="Farone M.B."/>
        </authorList>
    </citation>
    <scope>NUCLEOTIDE SEQUENCE</scope>
    <source>
        <strain evidence="3">HT99</strain>
    </source>
</reference>
<organism evidence="2">
    <name type="scientific">Candidatus Berkiella aquae</name>
    <dbReference type="NCBI Taxonomy" id="295108"/>
    <lineage>
        <taxon>Bacteria</taxon>
        <taxon>Pseudomonadati</taxon>
        <taxon>Pseudomonadota</taxon>
        <taxon>Gammaproteobacteria</taxon>
        <taxon>Candidatus Berkiellales</taxon>
        <taxon>Candidatus Berkiellaceae</taxon>
        <taxon>Candidatus Berkiella</taxon>
    </lineage>
</organism>
<keyword evidence="4" id="KW-1185">Reference proteome</keyword>